<accession>A0AAD9SDF5</accession>
<dbReference type="GO" id="GO:0020037">
    <property type="term" value="F:heme binding"/>
    <property type="evidence" value="ECO:0007669"/>
    <property type="project" value="InterPro"/>
</dbReference>
<evidence type="ECO:0000256" key="2">
    <source>
        <dbReference type="ARBA" id="ARBA00022723"/>
    </source>
</evidence>
<dbReference type="Proteomes" id="UP001265746">
    <property type="component" value="Unassembled WGS sequence"/>
</dbReference>
<dbReference type="GO" id="GO:0016705">
    <property type="term" value="F:oxidoreductase activity, acting on paired donors, with incorporation or reduction of molecular oxygen"/>
    <property type="evidence" value="ECO:0007669"/>
    <property type="project" value="InterPro"/>
</dbReference>
<dbReference type="GO" id="GO:0005506">
    <property type="term" value="F:iron ion binding"/>
    <property type="evidence" value="ECO:0007669"/>
    <property type="project" value="InterPro"/>
</dbReference>
<dbReference type="InterPro" id="IPR002401">
    <property type="entry name" value="Cyt_P450_E_grp-I"/>
</dbReference>
<dbReference type="PROSITE" id="PS00086">
    <property type="entry name" value="CYTOCHROME_P450"/>
    <property type="match status" value="1"/>
</dbReference>
<gene>
    <name evidence="7" type="ORF">N8I77_008506</name>
</gene>
<keyword evidence="6" id="KW-0503">Monooxygenase</keyword>
<dbReference type="GO" id="GO:0004497">
    <property type="term" value="F:monooxygenase activity"/>
    <property type="evidence" value="ECO:0007669"/>
    <property type="project" value="UniProtKB-KW"/>
</dbReference>
<keyword evidence="3 6" id="KW-0560">Oxidoreductase</keyword>
<evidence type="ECO:0000256" key="1">
    <source>
        <dbReference type="ARBA" id="ARBA00010617"/>
    </source>
</evidence>
<dbReference type="Pfam" id="PF00067">
    <property type="entry name" value="p450"/>
    <property type="match status" value="1"/>
</dbReference>
<dbReference type="PANTHER" id="PTHR46300:SF12">
    <property type="entry name" value="P450, PUTATIVE (EUROFUNG)-RELATED"/>
    <property type="match status" value="1"/>
</dbReference>
<comment type="caution">
    <text evidence="7">The sequence shown here is derived from an EMBL/GenBank/DDBJ whole genome shotgun (WGS) entry which is preliminary data.</text>
</comment>
<reference evidence="7" key="1">
    <citation type="submission" date="2023-06" db="EMBL/GenBank/DDBJ databases">
        <authorList>
            <person name="Noh H."/>
        </authorList>
    </citation>
    <scope>NUCLEOTIDE SEQUENCE</scope>
    <source>
        <strain evidence="7">DUCC20226</strain>
    </source>
</reference>
<evidence type="ECO:0000313" key="8">
    <source>
        <dbReference type="Proteomes" id="UP001265746"/>
    </source>
</evidence>
<evidence type="ECO:0008006" key="9">
    <source>
        <dbReference type="Google" id="ProtNLM"/>
    </source>
</evidence>
<sequence length="547" mass="62227">MPWHLVDLIVIVPSHFFTITPTHKMFNSSSLLQSTGGKWLRLVGGLLAVTFFLILRRLVQDYQYEKKYKFPPIVPGLPLVGNSFQLPNRPGLQGPYLAGLAERYGEMFTIKVGGTYWVVLNSRRTVLELLEKRSIKYSSRMQFPMANDLVSRGNRLLLMPYGDLWRRERKMMHQILNSSQLKNFEYFQDAGSKLLMVDYSREAEKWHVANSRFANSIIMSFLFGKPSELNDPRTAELLKTSEDFVKYLAPGTTLVDAFPFLTKINFLKAWQPWRWKADSLYKECIRAQLNELEQRRREGTDKPCFASELLDSGAKAEFTRDQLLYILGTLMEAGSDTTRMTMNQVIAGAALFPDWVERARKELDAVCGPSAERLPDFGDLDSLPLIKAAVKESLRWKPSIAETGIPHATTEDDEFEGYHIPAGTVVTYNNWGIANDPVEYDQPERFWPERFLDEDIDKFLKGHLGFGAGRRACVAYNVAAKSLLIALSRLVYCFDCIQIDEEPIDTSAPLVGTTGVAPFKARLQIRSRAHQDLIQKVYSSVVTSGYK</sequence>
<dbReference type="InterPro" id="IPR017972">
    <property type="entry name" value="Cyt_P450_CS"/>
</dbReference>
<name>A0AAD9SDF5_PHOAM</name>
<proteinExistence type="inferred from homology"/>
<comment type="similarity">
    <text evidence="1 6">Belongs to the cytochrome P450 family.</text>
</comment>
<dbReference type="EMBL" id="JAUJFL010000004">
    <property type="protein sequence ID" value="KAK2605684.1"/>
    <property type="molecule type" value="Genomic_DNA"/>
</dbReference>
<dbReference type="InterPro" id="IPR050364">
    <property type="entry name" value="Cytochrome_P450_fung"/>
</dbReference>
<dbReference type="Gene3D" id="1.10.630.10">
    <property type="entry name" value="Cytochrome P450"/>
    <property type="match status" value="1"/>
</dbReference>
<organism evidence="7 8">
    <name type="scientific">Phomopsis amygdali</name>
    <name type="common">Fusicoccum amygdali</name>
    <dbReference type="NCBI Taxonomy" id="1214568"/>
    <lineage>
        <taxon>Eukaryota</taxon>
        <taxon>Fungi</taxon>
        <taxon>Dikarya</taxon>
        <taxon>Ascomycota</taxon>
        <taxon>Pezizomycotina</taxon>
        <taxon>Sordariomycetes</taxon>
        <taxon>Sordariomycetidae</taxon>
        <taxon>Diaporthales</taxon>
        <taxon>Diaporthaceae</taxon>
        <taxon>Diaporthe</taxon>
    </lineage>
</organism>
<keyword evidence="5 6" id="KW-0349">Heme</keyword>
<evidence type="ECO:0000256" key="4">
    <source>
        <dbReference type="ARBA" id="ARBA00023004"/>
    </source>
</evidence>
<dbReference type="CDD" id="cd11065">
    <property type="entry name" value="CYP64-like"/>
    <property type="match status" value="1"/>
</dbReference>
<evidence type="ECO:0000256" key="3">
    <source>
        <dbReference type="ARBA" id="ARBA00023002"/>
    </source>
</evidence>
<protein>
    <recommendedName>
        <fullName evidence="9">Cytochrome P450</fullName>
    </recommendedName>
</protein>
<dbReference type="PANTHER" id="PTHR46300">
    <property type="entry name" value="P450, PUTATIVE (EUROFUNG)-RELATED-RELATED"/>
    <property type="match status" value="1"/>
</dbReference>
<evidence type="ECO:0000256" key="5">
    <source>
        <dbReference type="PIRSR" id="PIRSR602401-1"/>
    </source>
</evidence>
<dbReference type="InterPro" id="IPR001128">
    <property type="entry name" value="Cyt_P450"/>
</dbReference>
<keyword evidence="8" id="KW-1185">Reference proteome</keyword>
<dbReference type="AlphaFoldDB" id="A0AAD9SDF5"/>
<dbReference type="InterPro" id="IPR036396">
    <property type="entry name" value="Cyt_P450_sf"/>
</dbReference>
<keyword evidence="2 5" id="KW-0479">Metal-binding</keyword>
<evidence type="ECO:0000313" key="7">
    <source>
        <dbReference type="EMBL" id="KAK2605684.1"/>
    </source>
</evidence>
<evidence type="ECO:0000256" key="6">
    <source>
        <dbReference type="RuleBase" id="RU000461"/>
    </source>
</evidence>
<feature type="binding site" description="axial binding residue" evidence="5">
    <location>
        <position position="473"/>
    </location>
    <ligand>
        <name>heme</name>
        <dbReference type="ChEBI" id="CHEBI:30413"/>
    </ligand>
    <ligandPart>
        <name>Fe</name>
        <dbReference type="ChEBI" id="CHEBI:18248"/>
    </ligandPart>
</feature>
<comment type="cofactor">
    <cofactor evidence="5">
        <name>heme</name>
        <dbReference type="ChEBI" id="CHEBI:30413"/>
    </cofactor>
</comment>
<keyword evidence="4 5" id="KW-0408">Iron</keyword>
<dbReference type="PRINTS" id="PR00463">
    <property type="entry name" value="EP450I"/>
</dbReference>
<dbReference type="SUPFAM" id="SSF48264">
    <property type="entry name" value="Cytochrome P450"/>
    <property type="match status" value="1"/>
</dbReference>